<name>A0A9N7VQQ6_PLEPL</name>
<proteinExistence type="predicted"/>
<evidence type="ECO:0000313" key="2">
    <source>
        <dbReference type="EMBL" id="CAB1453597.1"/>
    </source>
</evidence>
<reference evidence="2" key="1">
    <citation type="submission" date="2020-03" db="EMBL/GenBank/DDBJ databases">
        <authorList>
            <person name="Weist P."/>
        </authorList>
    </citation>
    <scope>NUCLEOTIDE SEQUENCE</scope>
</reference>
<accession>A0A9N7VQQ6</accession>
<keyword evidence="3" id="KW-1185">Reference proteome</keyword>
<evidence type="ECO:0000313" key="3">
    <source>
        <dbReference type="Proteomes" id="UP001153269"/>
    </source>
</evidence>
<evidence type="ECO:0000256" key="1">
    <source>
        <dbReference type="SAM" id="MobiDB-lite"/>
    </source>
</evidence>
<gene>
    <name evidence="2" type="ORF">PLEPLA_LOCUS41353</name>
</gene>
<dbReference type="Proteomes" id="UP001153269">
    <property type="component" value="Unassembled WGS sequence"/>
</dbReference>
<dbReference type="EMBL" id="CADEAL010004178">
    <property type="protein sequence ID" value="CAB1453597.1"/>
    <property type="molecule type" value="Genomic_DNA"/>
</dbReference>
<feature type="compositionally biased region" description="Low complexity" evidence="1">
    <location>
        <begin position="1"/>
        <end position="15"/>
    </location>
</feature>
<sequence length="148" mass="16665">MSLVVVSVVEESSVSQRGKEEEEMEEERRRGRRKRIRKRGDEDSLDLQLKDGHRLNPSAPGKMKSVCPRSSGDSVDHWTHDLCPTCPSPSPTFTGHTAEEEITSGNPIFKFKWRSSGLNIEQLLFNMQIIPFMKSLIIKSGNKKNGPG</sequence>
<organism evidence="2 3">
    <name type="scientific">Pleuronectes platessa</name>
    <name type="common">European plaice</name>
    <dbReference type="NCBI Taxonomy" id="8262"/>
    <lineage>
        <taxon>Eukaryota</taxon>
        <taxon>Metazoa</taxon>
        <taxon>Chordata</taxon>
        <taxon>Craniata</taxon>
        <taxon>Vertebrata</taxon>
        <taxon>Euteleostomi</taxon>
        <taxon>Actinopterygii</taxon>
        <taxon>Neopterygii</taxon>
        <taxon>Teleostei</taxon>
        <taxon>Neoteleostei</taxon>
        <taxon>Acanthomorphata</taxon>
        <taxon>Carangaria</taxon>
        <taxon>Pleuronectiformes</taxon>
        <taxon>Pleuronectoidei</taxon>
        <taxon>Pleuronectidae</taxon>
        <taxon>Pleuronectes</taxon>
    </lineage>
</organism>
<dbReference type="AlphaFoldDB" id="A0A9N7VQQ6"/>
<feature type="region of interest" description="Disordered" evidence="1">
    <location>
        <begin position="1"/>
        <end position="71"/>
    </location>
</feature>
<comment type="caution">
    <text evidence="2">The sequence shown here is derived from an EMBL/GenBank/DDBJ whole genome shotgun (WGS) entry which is preliminary data.</text>
</comment>
<protein>
    <submittedName>
        <fullName evidence="2">Uncharacterized protein</fullName>
    </submittedName>
</protein>